<dbReference type="RefSeq" id="WP_222579800.1">
    <property type="nucleotide sequence ID" value="NZ_JAHVHU010000008.1"/>
</dbReference>
<dbReference type="CDD" id="cd07185">
    <property type="entry name" value="OmpA_C-like"/>
    <property type="match status" value="1"/>
</dbReference>
<dbReference type="PANTHER" id="PTHR30329">
    <property type="entry name" value="STATOR ELEMENT OF FLAGELLAR MOTOR COMPLEX"/>
    <property type="match status" value="1"/>
</dbReference>
<name>A0A953HYX8_9BACT</name>
<dbReference type="PRINTS" id="PR01023">
    <property type="entry name" value="NAFLGMOTY"/>
</dbReference>
<evidence type="ECO:0000313" key="3">
    <source>
        <dbReference type="EMBL" id="MBY5958262.1"/>
    </source>
</evidence>
<evidence type="ECO:0000259" key="2">
    <source>
        <dbReference type="PROSITE" id="PS51123"/>
    </source>
</evidence>
<dbReference type="SUPFAM" id="SSF103088">
    <property type="entry name" value="OmpA-like"/>
    <property type="match status" value="1"/>
</dbReference>
<keyword evidence="4" id="KW-1185">Reference proteome</keyword>
<keyword evidence="1" id="KW-0472">Membrane</keyword>
<accession>A0A953HYX8</accession>
<dbReference type="InterPro" id="IPR036737">
    <property type="entry name" value="OmpA-like_sf"/>
</dbReference>
<comment type="caution">
    <text evidence="3">The sequence shown here is derived from an EMBL/GenBank/DDBJ whole genome shotgun (WGS) entry which is preliminary data.</text>
</comment>
<proteinExistence type="predicted"/>
<dbReference type="EMBL" id="JAHVHU010000008">
    <property type="protein sequence ID" value="MBY5958262.1"/>
    <property type="molecule type" value="Genomic_DNA"/>
</dbReference>
<dbReference type="Gene3D" id="3.30.1330.60">
    <property type="entry name" value="OmpA-like domain"/>
    <property type="match status" value="1"/>
</dbReference>
<dbReference type="Proteomes" id="UP000753961">
    <property type="component" value="Unassembled WGS sequence"/>
</dbReference>
<organism evidence="3 4">
    <name type="scientific">Membranihabitans marinus</name>
    <dbReference type="NCBI Taxonomy" id="1227546"/>
    <lineage>
        <taxon>Bacteria</taxon>
        <taxon>Pseudomonadati</taxon>
        <taxon>Bacteroidota</taxon>
        <taxon>Saprospiria</taxon>
        <taxon>Saprospirales</taxon>
        <taxon>Saprospiraceae</taxon>
        <taxon>Membranihabitans</taxon>
    </lineage>
</organism>
<dbReference type="GO" id="GO:0016020">
    <property type="term" value="C:membrane"/>
    <property type="evidence" value="ECO:0007669"/>
    <property type="project" value="UniProtKB-UniRule"/>
</dbReference>
<dbReference type="InterPro" id="IPR050330">
    <property type="entry name" value="Bact_OuterMem_StrucFunc"/>
</dbReference>
<dbReference type="PROSITE" id="PS51123">
    <property type="entry name" value="OMPA_2"/>
    <property type="match status" value="1"/>
</dbReference>
<evidence type="ECO:0000313" key="4">
    <source>
        <dbReference type="Proteomes" id="UP000753961"/>
    </source>
</evidence>
<protein>
    <submittedName>
        <fullName evidence="3">OmpA family protein</fullName>
    </submittedName>
</protein>
<sequence>MKLFSIRNIGFFVTMVLIPWTQLCAQQVIKLNNPSFEDWPQHSHPPEGWSDCGFFDESPPDVQPSGAWGVFWPAMDGKTYLGMVARHNDTYESVGQRLNDILWAGTCYQISFFLCKSPVYFSSVNDISGDEEKRSPVQNFVTPIKLRIWAGNDMCHKQELIGETGLVTNNEWERYHIKLSPKRGNYKYIFLEAYYETPTLFAYNGNILVDDASDIVALAHCDDKLKEEDPVEAPVVQIIDPVEKIDTKEMLYRLHAKIENVDSKERVFIAVNDYEIKDFTFNPQTGAFSTYLKLAPGRNAIKVIGSNRAGTDTDSTFIRTIDPLAAVNKVPEPINKPVSKPKTTINASKYKLTNKDGESSLKKGDIVNLEHLQFKADRSDLSRKDSMILDELFQFMQEYREVEIEIGGHTNSLPDGRECQKISQERAMAVATYLVERGIDFKRLTAMGYGKKYPIATNETPEGRKRNQRVEIKILKIGQ</sequence>
<reference evidence="3" key="1">
    <citation type="submission" date="2021-06" db="EMBL/GenBank/DDBJ databases">
        <title>44 bacteria genomes isolated from Dapeng, Shenzhen.</title>
        <authorList>
            <person name="Zheng W."/>
            <person name="Yu S."/>
            <person name="Huang Y."/>
        </authorList>
    </citation>
    <scope>NUCLEOTIDE SEQUENCE</scope>
    <source>
        <strain evidence="3">DP5N28-2</strain>
    </source>
</reference>
<evidence type="ECO:0000256" key="1">
    <source>
        <dbReference type="PROSITE-ProRule" id="PRU00473"/>
    </source>
</evidence>
<feature type="domain" description="OmpA-like" evidence="2">
    <location>
        <begin position="361"/>
        <end position="478"/>
    </location>
</feature>
<dbReference type="AlphaFoldDB" id="A0A953HYX8"/>
<gene>
    <name evidence="3" type="ORF">KUV50_08980</name>
</gene>
<dbReference type="Pfam" id="PF00691">
    <property type="entry name" value="OmpA"/>
    <property type="match status" value="1"/>
</dbReference>
<dbReference type="InterPro" id="IPR006665">
    <property type="entry name" value="OmpA-like"/>
</dbReference>
<dbReference type="PANTHER" id="PTHR30329:SF21">
    <property type="entry name" value="LIPOPROTEIN YIAD-RELATED"/>
    <property type="match status" value="1"/>
</dbReference>